<name>A0A556C3M7_BREAU</name>
<keyword evidence="3" id="KW-1185">Reference proteome</keyword>
<dbReference type="RefSeq" id="WP_143924551.1">
    <property type="nucleotide sequence ID" value="NZ_VLTK01000023.1"/>
</dbReference>
<proteinExistence type="predicted"/>
<protein>
    <submittedName>
        <fullName evidence="2">Uncharacterized protein</fullName>
    </submittedName>
</protein>
<gene>
    <name evidence="2" type="ORF">FO013_21215</name>
</gene>
<evidence type="ECO:0000256" key="1">
    <source>
        <dbReference type="SAM" id="MobiDB-lite"/>
    </source>
</evidence>
<dbReference type="Proteomes" id="UP000316406">
    <property type="component" value="Unassembled WGS sequence"/>
</dbReference>
<feature type="region of interest" description="Disordered" evidence="1">
    <location>
        <begin position="99"/>
        <end position="133"/>
    </location>
</feature>
<evidence type="ECO:0000313" key="3">
    <source>
        <dbReference type="Proteomes" id="UP000316406"/>
    </source>
</evidence>
<dbReference type="EMBL" id="VLTK01000023">
    <property type="protein sequence ID" value="TSI11966.1"/>
    <property type="molecule type" value="Genomic_DNA"/>
</dbReference>
<evidence type="ECO:0000313" key="2">
    <source>
        <dbReference type="EMBL" id="TSI11966.1"/>
    </source>
</evidence>
<comment type="caution">
    <text evidence="2">The sequence shown here is derived from an EMBL/GenBank/DDBJ whole genome shotgun (WGS) entry which is preliminary data.</text>
</comment>
<dbReference type="AlphaFoldDB" id="A0A556C3M7"/>
<accession>A0A556C3M7</accession>
<reference evidence="2 3" key="1">
    <citation type="submission" date="2019-07" db="EMBL/GenBank/DDBJ databases">
        <title>Draft genome sequence of Brevibacterium aurantiacum XU54 isolated from Xinjiang China.</title>
        <authorList>
            <person name="Xu X."/>
        </authorList>
    </citation>
    <scope>NUCLEOTIDE SEQUENCE [LARGE SCALE GENOMIC DNA]</scope>
    <source>
        <strain evidence="2 3">XU54</strain>
    </source>
</reference>
<sequence>MSYTIMSPVKGYTGNAEFGSGPIAFNDGEATVDDLHSGVRAYMDKHGYTVEEHAAGPFDPSAHSVKEVRAHIDGLDDSDPEKRDAEILRVVEAEQAGKARKSVLDILDADPAGDKDGDQSGGDDDASGSENDH</sequence>
<organism evidence="2 3">
    <name type="scientific">Brevibacterium aurantiacum</name>
    <dbReference type="NCBI Taxonomy" id="273384"/>
    <lineage>
        <taxon>Bacteria</taxon>
        <taxon>Bacillati</taxon>
        <taxon>Actinomycetota</taxon>
        <taxon>Actinomycetes</taxon>
        <taxon>Micrococcales</taxon>
        <taxon>Brevibacteriaceae</taxon>
        <taxon>Brevibacterium</taxon>
    </lineage>
</organism>